<dbReference type="OrthoDB" id="4790878at2759"/>
<feature type="region of interest" description="Disordered" evidence="1">
    <location>
        <begin position="59"/>
        <end position="91"/>
    </location>
</feature>
<protein>
    <submittedName>
        <fullName evidence="2">Uncharacterized protein</fullName>
    </submittedName>
</protein>
<dbReference type="PANTHER" id="PTHR42085:SF1">
    <property type="entry name" value="F-BOX DOMAIN-CONTAINING PROTEIN"/>
    <property type="match status" value="1"/>
</dbReference>
<feature type="compositionally biased region" description="Polar residues" evidence="1">
    <location>
        <begin position="1"/>
        <end position="32"/>
    </location>
</feature>
<feature type="compositionally biased region" description="Low complexity" evidence="1">
    <location>
        <begin position="64"/>
        <end position="79"/>
    </location>
</feature>
<proteinExistence type="predicted"/>
<organism evidence="2 3">
    <name type="scientific">Lentithecium fluviatile CBS 122367</name>
    <dbReference type="NCBI Taxonomy" id="1168545"/>
    <lineage>
        <taxon>Eukaryota</taxon>
        <taxon>Fungi</taxon>
        <taxon>Dikarya</taxon>
        <taxon>Ascomycota</taxon>
        <taxon>Pezizomycotina</taxon>
        <taxon>Dothideomycetes</taxon>
        <taxon>Pleosporomycetidae</taxon>
        <taxon>Pleosporales</taxon>
        <taxon>Massarineae</taxon>
        <taxon>Lentitheciaceae</taxon>
        <taxon>Lentithecium</taxon>
    </lineage>
</organism>
<evidence type="ECO:0000256" key="1">
    <source>
        <dbReference type="SAM" id="MobiDB-lite"/>
    </source>
</evidence>
<sequence length="230" mass="25573">MSTLNLSSTSAGVIDSDSSQQDQTNLHSNHVAASSRPLQLPGELRNRIYSHALTAPSGLQCDASPLRSRNPPSKPPSSNTHSERIPESPVLGAVPTKFNQLQYVNRQLRKETKGLELKFNSITFGNQTYPSISKSGEQLVYFIAKLSLSRIHWLSTVMIWSKTSSMWPLKLERDPETNAQIVKSSGGTYCYQMHLHTFKFPIQHQKIGSSEGSQNIHPHCSDLRSCIGKD</sequence>
<name>A0A6G1IER8_9PLEO</name>
<gene>
    <name evidence="2" type="ORF">K458DRAFT_410328</name>
</gene>
<keyword evidence="3" id="KW-1185">Reference proteome</keyword>
<dbReference type="EMBL" id="MU005632">
    <property type="protein sequence ID" value="KAF2676625.1"/>
    <property type="molecule type" value="Genomic_DNA"/>
</dbReference>
<dbReference type="AlphaFoldDB" id="A0A6G1IER8"/>
<dbReference type="Proteomes" id="UP000799291">
    <property type="component" value="Unassembled WGS sequence"/>
</dbReference>
<evidence type="ECO:0000313" key="3">
    <source>
        <dbReference type="Proteomes" id="UP000799291"/>
    </source>
</evidence>
<feature type="region of interest" description="Disordered" evidence="1">
    <location>
        <begin position="1"/>
        <end position="39"/>
    </location>
</feature>
<evidence type="ECO:0000313" key="2">
    <source>
        <dbReference type="EMBL" id="KAF2676625.1"/>
    </source>
</evidence>
<accession>A0A6G1IER8</accession>
<dbReference type="PANTHER" id="PTHR42085">
    <property type="entry name" value="F-BOX DOMAIN-CONTAINING PROTEIN"/>
    <property type="match status" value="1"/>
</dbReference>
<reference evidence="2" key="1">
    <citation type="journal article" date="2020" name="Stud. Mycol.">
        <title>101 Dothideomycetes genomes: a test case for predicting lifestyles and emergence of pathogens.</title>
        <authorList>
            <person name="Haridas S."/>
            <person name="Albert R."/>
            <person name="Binder M."/>
            <person name="Bloem J."/>
            <person name="Labutti K."/>
            <person name="Salamov A."/>
            <person name="Andreopoulos B."/>
            <person name="Baker S."/>
            <person name="Barry K."/>
            <person name="Bills G."/>
            <person name="Bluhm B."/>
            <person name="Cannon C."/>
            <person name="Castanera R."/>
            <person name="Culley D."/>
            <person name="Daum C."/>
            <person name="Ezra D."/>
            <person name="Gonzalez J."/>
            <person name="Henrissat B."/>
            <person name="Kuo A."/>
            <person name="Liang C."/>
            <person name="Lipzen A."/>
            <person name="Lutzoni F."/>
            <person name="Magnuson J."/>
            <person name="Mondo S."/>
            <person name="Nolan M."/>
            <person name="Ohm R."/>
            <person name="Pangilinan J."/>
            <person name="Park H.-J."/>
            <person name="Ramirez L."/>
            <person name="Alfaro M."/>
            <person name="Sun H."/>
            <person name="Tritt A."/>
            <person name="Yoshinaga Y."/>
            <person name="Zwiers L.-H."/>
            <person name="Turgeon B."/>
            <person name="Goodwin S."/>
            <person name="Spatafora J."/>
            <person name="Crous P."/>
            <person name="Grigoriev I."/>
        </authorList>
    </citation>
    <scope>NUCLEOTIDE SEQUENCE</scope>
    <source>
        <strain evidence="2">CBS 122367</strain>
    </source>
</reference>
<dbReference type="InterPro" id="IPR038883">
    <property type="entry name" value="AN11006-like"/>
</dbReference>